<protein>
    <submittedName>
        <fullName evidence="1">Uncharacterized protein</fullName>
    </submittedName>
</protein>
<evidence type="ECO:0000313" key="2">
    <source>
        <dbReference type="Proteomes" id="UP000062788"/>
    </source>
</evidence>
<organism evidence="1 2">
    <name type="scientific">Burkholderia singularis</name>
    <dbReference type="NCBI Taxonomy" id="1503053"/>
    <lineage>
        <taxon>Bacteria</taxon>
        <taxon>Pseudomonadati</taxon>
        <taxon>Pseudomonadota</taxon>
        <taxon>Betaproteobacteria</taxon>
        <taxon>Burkholderiales</taxon>
        <taxon>Burkholderiaceae</taxon>
        <taxon>Burkholderia</taxon>
        <taxon>pseudomallei group</taxon>
    </lineage>
</organism>
<accession>A0A103E263</accession>
<gene>
    <name evidence="1" type="ORF">WS67_15350</name>
</gene>
<dbReference type="RefSeq" id="WP_059517718.1">
    <property type="nucleotide sequence ID" value="NZ_LOWA01000032.1"/>
</dbReference>
<comment type="caution">
    <text evidence="1">The sequence shown here is derived from an EMBL/GenBank/DDBJ whole genome shotgun (WGS) entry which is preliminary data.</text>
</comment>
<evidence type="ECO:0000313" key="1">
    <source>
        <dbReference type="EMBL" id="KVE26942.1"/>
    </source>
</evidence>
<dbReference type="Proteomes" id="UP000062788">
    <property type="component" value="Unassembled WGS sequence"/>
</dbReference>
<dbReference type="AlphaFoldDB" id="A0A103E263"/>
<proteinExistence type="predicted"/>
<reference evidence="1 2" key="1">
    <citation type="submission" date="2015-11" db="EMBL/GenBank/DDBJ databases">
        <title>Expanding the genomic diversity of Burkholderia species for the development of highly accurate diagnostics.</title>
        <authorList>
            <person name="Sahl J."/>
            <person name="Keim P."/>
            <person name="Wagner D."/>
        </authorList>
    </citation>
    <scope>NUCLEOTIDE SEQUENCE [LARGE SCALE GENOMIC DNA]</scope>
    <source>
        <strain evidence="1 2">TSV85</strain>
    </source>
</reference>
<dbReference type="EMBL" id="LOWA01000032">
    <property type="protein sequence ID" value="KVE26942.1"/>
    <property type="molecule type" value="Genomic_DNA"/>
</dbReference>
<name>A0A103E263_9BURK</name>
<sequence length="111" mass="12147">MKNSWRVIAQFSATLFIFTIGVRYCHAEDAGCPDQNVTISAISYDISDWTPRILFSGQDASKNWNTLGYAHGMDTFNGKAMLEIAALAYTTGATVQTSCSGNDISLIRLMP</sequence>
<keyword evidence="2" id="KW-1185">Reference proteome</keyword>